<evidence type="ECO:0000313" key="3">
    <source>
        <dbReference type="Proteomes" id="UP000017836"/>
    </source>
</evidence>
<dbReference type="Gramene" id="ERN03359">
    <property type="protein sequence ID" value="ERN03359"/>
    <property type="gene ID" value="AMTR_s00003p00246440"/>
</dbReference>
<evidence type="ECO:0000313" key="2">
    <source>
        <dbReference type="EMBL" id="ERN03359.1"/>
    </source>
</evidence>
<protein>
    <submittedName>
        <fullName evidence="2">Uncharacterized protein</fullName>
    </submittedName>
</protein>
<feature type="transmembrane region" description="Helical" evidence="1">
    <location>
        <begin position="6"/>
        <end position="24"/>
    </location>
</feature>
<name>W1P6R1_AMBTC</name>
<proteinExistence type="predicted"/>
<evidence type="ECO:0000256" key="1">
    <source>
        <dbReference type="SAM" id="Phobius"/>
    </source>
</evidence>
<keyword evidence="3" id="KW-1185">Reference proteome</keyword>
<sequence>MEKENMGLGAELVLVGIGLWALSLRPSLKRLAAEMLVAIGDAFTRMSRESPPSAFVMLHPFSGTPFLRH</sequence>
<keyword evidence="1" id="KW-0812">Transmembrane</keyword>
<keyword evidence="1" id="KW-1133">Transmembrane helix</keyword>
<keyword evidence="1" id="KW-0472">Membrane</keyword>
<reference evidence="3" key="1">
    <citation type="journal article" date="2013" name="Science">
        <title>The Amborella genome and the evolution of flowering plants.</title>
        <authorList>
            <consortium name="Amborella Genome Project"/>
        </authorList>
    </citation>
    <scope>NUCLEOTIDE SEQUENCE [LARGE SCALE GENOMIC DNA]</scope>
</reference>
<gene>
    <name evidence="2" type="ORF">AMTR_s00003p00246440</name>
</gene>
<dbReference type="EMBL" id="KI394358">
    <property type="protein sequence ID" value="ERN03359.1"/>
    <property type="molecule type" value="Genomic_DNA"/>
</dbReference>
<organism evidence="2 3">
    <name type="scientific">Amborella trichopoda</name>
    <dbReference type="NCBI Taxonomy" id="13333"/>
    <lineage>
        <taxon>Eukaryota</taxon>
        <taxon>Viridiplantae</taxon>
        <taxon>Streptophyta</taxon>
        <taxon>Embryophyta</taxon>
        <taxon>Tracheophyta</taxon>
        <taxon>Spermatophyta</taxon>
        <taxon>Magnoliopsida</taxon>
        <taxon>Amborellales</taxon>
        <taxon>Amborellaceae</taxon>
        <taxon>Amborella</taxon>
    </lineage>
</organism>
<dbReference type="HOGENOM" id="CLU_2779211_0_0_1"/>
<dbReference type="AlphaFoldDB" id="W1P6R1"/>
<accession>W1P6R1</accession>
<dbReference type="Proteomes" id="UP000017836">
    <property type="component" value="Unassembled WGS sequence"/>
</dbReference>